<comment type="caution">
    <text evidence="2">The sequence shown here is derived from an EMBL/GenBank/DDBJ whole genome shotgun (WGS) entry which is preliminary data.</text>
</comment>
<organism evidence="2 3">
    <name type="scientific">Polysphondylium violaceum</name>
    <dbReference type="NCBI Taxonomy" id="133409"/>
    <lineage>
        <taxon>Eukaryota</taxon>
        <taxon>Amoebozoa</taxon>
        <taxon>Evosea</taxon>
        <taxon>Eumycetozoa</taxon>
        <taxon>Dictyostelia</taxon>
        <taxon>Dictyosteliales</taxon>
        <taxon>Dictyosteliaceae</taxon>
        <taxon>Polysphondylium</taxon>
    </lineage>
</organism>
<dbReference type="EMBL" id="AJWJ01000188">
    <property type="protein sequence ID" value="KAF2073697.1"/>
    <property type="molecule type" value="Genomic_DNA"/>
</dbReference>
<proteinExistence type="predicted"/>
<dbReference type="OrthoDB" id="10545677at2759"/>
<feature type="region of interest" description="Disordered" evidence="1">
    <location>
        <begin position="45"/>
        <end position="69"/>
    </location>
</feature>
<evidence type="ECO:0000256" key="1">
    <source>
        <dbReference type="SAM" id="MobiDB-lite"/>
    </source>
</evidence>
<protein>
    <submittedName>
        <fullName evidence="2">Uncharacterized protein</fullName>
    </submittedName>
</protein>
<sequence>MSYNFLQSDLYQHSSCPSLGVLVGSPPNTPNNIYKEKKINRICIGSQKKTDQNNNQNNNYNGTKNSKNHSLWRFSLPSNYKNQTWVMGSINDKKSIKAPLLPSSSTFTSSESNKNNNIYSNGATVINLDDILEPRPPAKPTKIEEMVKGKFKVKLGKLLNNEEMLKQGKAIGKGASIYEDNLIKTQKRVRKHINSLPSHKINSNTIIIVN</sequence>
<evidence type="ECO:0000313" key="3">
    <source>
        <dbReference type="Proteomes" id="UP000695562"/>
    </source>
</evidence>
<accession>A0A8J4V4M6</accession>
<name>A0A8J4V4M6_9MYCE</name>
<keyword evidence="3" id="KW-1185">Reference proteome</keyword>
<gene>
    <name evidence="2" type="ORF">CYY_004985</name>
</gene>
<evidence type="ECO:0000313" key="2">
    <source>
        <dbReference type="EMBL" id="KAF2073697.1"/>
    </source>
</evidence>
<dbReference type="AlphaFoldDB" id="A0A8J4V4M6"/>
<dbReference type="Proteomes" id="UP000695562">
    <property type="component" value="Unassembled WGS sequence"/>
</dbReference>
<reference evidence="2" key="1">
    <citation type="submission" date="2020-01" db="EMBL/GenBank/DDBJ databases">
        <title>Development of genomics and gene disruption for Polysphondylium violaceum indicates a role for the polyketide synthase stlB in stalk morphogenesis.</title>
        <authorList>
            <person name="Narita B."/>
            <person name="Kawabe Y."/>
            <person name="Kin K."/>
            <person name="Saito T."/>
            <person name="Gibbs R."/>
            <person name="Kuspa A."/>
            <person name="Muzny D."/>
            <person name="Queller D."/>
            <person name="Richards S."/>
            <person name="Strassman J."/>
            <person name="Sucgang R."/>
            <person name="Worley K."/>
            <person name="Schaap P."/>
        </authorList>
    </citation>
    <scope>NUCLEOTIDE SEQUENCE</scope>
    <source>
        <strain evidence="2">QSvi11</strain>
    </source>
</reference>
<feature type="compositionally biased region" description="Low complexity" evidence="1">
    <location>
        <begin position="52"/>
        <end position="65"/>
    </location>
</feature>